<keyword evidence="1" id="KW-0479">Metal-binding</keyword>
<name>A0A956N843_UNCEI</name>
<dbReference type="SFLD" id="SFLDG01084">
    <property type="entry name" value="Uncharacterised_Radical_SAM_Su"/>
    <property type="match status" value="1"/>
</dbReference>
<dbReference type="CDD" id="cd01335">
    <property type="entry name" value="Radical_SAM"/>
    <property type="match status" value="1"/>
</dbReference>
<dbReference type="Pfam" id="PF04055">
    <property type="entry name" value="Radical_SAM"/>
    <property type="match status" value="1"/>
</dbReference>
<dbReference type="PROSITE" id="PS51918">
    <property type="entry name" value="RADICAL_SAM"/>
    <property type="match status" value="1"/>
</dbReference>
<accession>A0A956N843</accession>
<dbReference type="InterPro" id="IPR058240">
    <property type="entry name" value="rSAM_sf"/>
</dbReference>
<evidence type="ECO:0000313" key="6">
    <source>
        <dbReference type="Proteomes" id="UP000739538"/>
    </source>
</evidence>
<dbReference type="Proteomes" id="UP000739538">
    <property type="component" value="Unassembled WGS sequence"/>
</dbReference>
<dbReference type="SFLD" id="SFLDS00029">
    <property type="entry name" value="Radical_SAM"/>
    <property type="match status" value="1"/>
</dbReference>
<comment type="caution">
    <text evidence="5">The sequence shown here is derived from an EMBL/GenBank/DDBJ whole genome shotgun (WGS) entry which is preliminary data.</text>
</comment>
<dbReference type="AlphaFoldDB" id="A0A956N843"/>
<evidence type="ECO:0000313" key="5">
    <source>
        <dbReference type="EMBL" id="MCA9754389.1"/>
    </source>
</evidence>
<dbReference type="InterPro" id="IPR040086">
    <property type="entry name" value="MJ0683-like"/>
</dbReference>
<evidence type="ECO:0000256" key="3">
    <source>
        <dbReference type="ARBA" id="ARBA00023014"/>
    </source>
</evidence>
<reference evidence="5" key="2">
    <citation type="journal article" date="2021" name="Microbiome">
        <title>Successional dynamics and alternative stable states in a saline activated sludge microbial community over 9 years.</title>
        <authorList>
            <person name="Wang Y."/>
            <person name="Ye J."/>
            <person name="Ju F."/>
            <person name="Liu L."/>
            <person name="Boyd J.A."/>
            <person name="Deng Y."/>
            <person name="Parks D.H."/>
            <person name="Jiang X."/>
            <person name="Yin X."/>
            <person name="Woodcroft B.J."/>
            <person name="Tyson G.W."/>
            <person name="Hugenholtz P."/>
            <person name="Polz M.F."/>
            <person name="Zhang T."/>
        </authorList>
    </citation>
    <scope>NUCLEOTIDE SEQUENCE</scope>
    <source>
        <strain evidence="5">HKST-UBA02</strain>
    </source>
</reference>
<organism evidence="5 6">
    <name type="scientific">Eiseniibacteriota bacterium</name>
    <dbReference type="NCBI Taxonomy" id="2212470"/>
    <lineage>
        <taxon>Bacteria</taxon>
        <taxon>Candidatus Eiseniibacteriota</taxon>
    </lineage>
</organism>
<evidence type="ECO:0000259" key="4">
    <source>
        <dbReference type="PROSITE" id="PS51918"/>
    </source>
</evidence>
<dbReference type="GO" id="GO:0046872">
    <property type="term" value="F:metal ion binding"/>
    <property type="evidence" value="ECO:0007669"/>
    <property type="project" value="UniProtKB-KW"/>
</dbReference>
<dbReference type="GO" id="GO:0051536">
    <property type="term" value="F:iron-sulfur cluster binding"/>
    <property type="evidence" value="ECO:0007669"/>
    <property type="project" value="UniProtKB-KW"/>
</dbReference>
<dbReference type="SMART" id="SM00729">
    <property type="entry name" value="Elp3"/>
    <property type="match status" value="1"/>
</dbReference>
<proteinExistence type="predicted"/>
<protein>
    <submittedName>
        <fullName evidence="5">Radical SAM protein</fullName>
    </submittedName>
</protein>
<dbReference type="GO" id="GO:0003824">
    <property type="term" value="F:catalytic activity"/>
    <property type="evidence" value="ECO:0007669"/>
    <property type="project" value="InterPro"/>
</dbReference>
<dbReference type="PANTHER" id="PTHR43432">
    <property type="entry name" value="SLR0285 PROTEIN"/>
    <property type="match status" value="1"/>
</dbReference>
<dbReference type="PANTHER" id="PTHR43432:SF3">
    <property type="entry name" value="SLR0285 PROTEIN"/>
    <property type="match status" value="1"/>
</dbReference>
<gene>
    <name evidence="5" type="ORF">KDA27_01200</name>
</gene>
<dbReference type="InterPro" id="IPR006638">
    <property type="entry name" value="Elp3/MiaA/NifB-like_rSAM"/>
</dbReference>
<keyword evidence="3" id="KW-0411">Iron-sulfur</keyword>
<evidence type="ECO:0000256" key="1">
    <source>
        <dbReference type="ARBA" id="ARBA00022723"/>
    </source>
</evidence>
<feature type="domain" description="Radical SAM core" evidence="4">
    <location>
        <begin position="34"/>
        <end position="268"/>
    </location>
</feature>
<dbReference type="EMBL" id="JAGQHS010000003">
    <property type="protein sequence ID" value="MCA9754389.1"/>
    <property type="molecule type" value="Genomic_DNA"/>
</dbReference>
<dbReference type="Gene3D" id="3.80.30.30">
    <property type="match status" value="1"/>
</dbReference>
<dbReference type="SUPFAM" id="SSF102114">
    <property type="entry name" value="Radical SAM enzymes"/>
    <property type="match status" value="1"/>
</dbReference>
<sequence>MSRHATQPVRLRVRPDIEFEVLPAHSVLNRNKNSKLPFYWTLNPYRGCEFGCRYCYARTTHEYLDVAGEEFERRIFVKQGAANVLRETLRPGLLAGKAVAIGTATDPYQAAEVRYGITRSLLEVLAKAPDLTLAITTKSPLVVRDIDLLTEIGRRRPVRVNMTVTTLDGRLAREIEHRAPSPRRRLDAIRALSAAGIETALFCCPILPGLTDDERSLRGLLHAAKDAGATFAVGSLLHLEDVPKRVFLRWLEARHPELVARYRGMYAEDRYGTREERERVLALFPRLARDAGFPDWTPVSSREPEFVGRTAGEQMRMF</sequence>
<keyword evidence="2" id="KW-0408">Iron</keyword>
<dbReference type="InterPro" id="IPR007197">
    <property type="entry name" value="rSAM"/>
</dbReference>
<reference evidence="5" key="1">
    <citation type="submission" date="2020-04" db="EMBL/GenBank/DDBJ databases">
        <authorList>
            <person name="Zhang T."/>
        </authorList>
    </citation>
    <scope>NUCLEOTIDE SEQUENCE</scope>
    <source>
        <strain evidence="5">HKST-UBA02</strain>
    </source>
</reference>
<evidence type="ECO:0000256" key="2">
    <source>
        <dbReference type="ARBA" id="ARBA00023004"/>
    </source>
</evidence>